<comment type="caution">
    <text evidence="4">The sequence shown here is derived from an EMBL/GenBank/DDBJ whole genome shotgun (WGS) entry which is preliminary data.</text>
</comment>
<feature type="chain" id="PRO_5022680599" evidence="2">
    <location>
        <begin position="27"/>
        <end position="458"/>
    </location>
</feature>
<sequence precursor="true">MIEKAKMWKSCSVLTLVACSSVAATADDWPQWQGPNRDAISLETGLMQQWPADGPPLAWRADGLGGGDSAPAIADGRIFGMSSRDGKEIVWALSQQDGSEEWASAIGDEIEQGVPQSKEGPGCTPTVDGERLYVIGMGGAVACLNVSDGTIVWQRSFADDFGGQVPAWSYRESPLVDGEKIICTPGGKDATMVALDKSTGEVIWKSKLPDPSPTETADQASSEQASGGRGGGRRGNSGRRRRGPSGTAGYASAIAIDFEGQRQYVQFTAKALIGVDAADGEVLWQYKSPANPIGISCTTPISQDGLIFATSAYGAGGGAVRLVKSADGEIEAQEVYFTPSMQNHHGGTIVTGGALYGANGGNGGGFLSCLDFKTGELLWRDRDAPKGSLAMADGRIYLRSEDGTMILIEPSREELVERGRFEQPDRSSAPAWAHPVVANGKLYIRDQGVLFCYDVAAE</sequence>
<evidence type="ECO:0000256" key="1">
    <source>
        <dbReference type="SAM" id="MobiDB-lite"/>
    </source>
</evidence>
<dbReference type="InterPro" id="IPR011047">
    <property type="entry name" value="Quinoprotein_ADH-like_sf"/>
</dbReference>
<name>A0A5C5XTX1_9BACT</name>
<protein>
    <submittedName>
        <fullName evidence="4">Outer membrane protein assembly factor BamB</fullName>
    </submittedName>
</protein>
<dbReference type="RefSeq" id="WP_246112772.1">
    <property type="nucleotide sequence ID" value="NZ_SJPK01000006.1"/>
</dbReference>
<feature type="signal peptide" evidence="2">
    <location>
        <begin position="1"/>
        <end position="26"/>
    </location>
</feature>
<organism evidence="4 5">
    <name type="scientific">Allorhodopirellula solitaria</name>
    <dbReference type="NCBI Taxonomy" id="2527987"/>
    <lineage>
        <taxon>Bacteria</taxon>
        <taxon>Pseudomonadati</taxon>
        <taxon>Planctomycetota</taxon>
        <taxon>Planctomycetia</taxon>
        <taxon>Pirellulales</taxon>
        <taxon>Pirellulaceae</taxon>
        <taxon>Allorhodopirellula</taxon>
    </lineage>
</organism>
<accession>A0A5C5XTX1</accession>
<dbReference type="InterPro" id="IPR015943">
    <property type="entry name" value="WD40/YVTN_repeat-like_dom_sf"/>
</dbReference>
<dbReference type="Gene3D" id="2.130.10.10">
    <property type="entry name" value="YVTN repeat-like/Quinoprotein amine dehydrogenase"/>
    <property type="match status" value="2"/>
</dbReference>
<proteinExistence type="predicted"/>
<keyword evidence="5" id="KW-1185">Reference proteome</keyword>
<dbReference type="Pfam" id="PF13360">
    <property type="entry name" value="PQQ_2"/>
    <property type="match status" value="1"/>
</dbReference>
<dbReference type="AlphaFoldDB" id="A0A5C5XTX1"/>
<evidence type="ECO:0000313" key="5">
    <source>
        <dbReference type="Proteomes" id="UP000318053"/>
    </source>
</evidence>
<dbReference type="Proteomes" id="UP000318053">
    <property type="component" value="Unassembled WGS sequence"/>
</dbReference>
<dbReference type="SUPFAM" id="SSF50998">
    <property type="entry name" value="Quinoprotein alcohol dehydrogenase-like"/>
    <property type="match status" value="1"/>
</dbReference>
<evidence type="ECO:0000259" key="3">
    <source>
        <dbReference type="Pfam" id="PF13360"/>
    </source>
</evidence>
<feature type="region of interest" description="Disordered" evidence="1">
    <location>
        <begin position="204"/>
        <end position="247"/>
    </location>
</feature>
<dbReference type="PANTHER" id="PTHR34512:SF30">
    <property type="entry name" value="OUTER MEMBRANE PROTEIN ASSEMBLY FACTOR BAMB"/>
    <property type="match status" value="1"/>
</dbReference>
<feature type="domain" description="Pyrrolo-quinoline quinone repeat" evidence="3">
    <location>
        <begin position="87"/>
        <end position="359"/>
    </location>
</feature>
<reference evidence="4 5" key="1">
    <citation type="submission" date="2019-02" db="EMBL/GenBank/DDBJ databases">
        <title>Deep-cultivation of Planctomycetes and their phenomic and genomic characterization uncovers novel biology.</title>
        <authorList>
            <person name="Wiegand S."/>
            <person name="Jogler M."/>
            <person name="Boedeker C."/>
            <person name="Pinto D."/>
            <person name="Vollmers J."/>
            <person name="Rivas-Marin E."/>
            <person name="Kohn T."/>
            <person name="Peeters S.H."/>
            <person name="Heuer A."/>
            <person name="Rast P."/>
            <person name="Oberbeckmann S."/>
            <person name="Bunk B."/>
            <person name="Jeske O."/>
            <person name="Meyerdierks A."/>
            <person name="Storesund J.E."/>
            <person name="Kallscheuer N."/>
            <person name="Luecker S."/>
            <person name="Lage O.M."/>
            <person name="Pohl T."/>
            <person name="Merkel B.J."/>
            <person name="Hornburger P."/>
            <person name="Mueller R.-W."/>
            <person name="Bruemmer F."/>
            <person name="Labrenz M."/>
            <person name="Spormann A.M."/>
            <person name="Op Den Camp H."/>
            <person name="Overmann J."/>
            <person name="Amann R."/>
            <person name="Jetten M.S.M."/>
            <person name="Mascher T."/>
            <person name="Medema M.H."/>
            <person name="Devos D.P."/>
            <person name="Kaster A.-K."/>
            <person name="Ovreas L."/>
            <person name="Rohde M."/>
            <person name="Galperin M.Y."/>
            <person name="Jogler C."/>
        </authorList>
    </citation>
    <scope>NUCLEOTIDE SEQUENCE [LARGE SCALE GENOMIC DNA]</scope>
    <source>
        <strain evidence="4 5">CA85</strain>
    </source>
</reference>
<dbReference type="PANTHER" id="PTHR34512">
    <property type="entry name" value="CELL SURFACE PROTEIN"/>
    <property type="match status" value="1"/>
</dbReference>
<evidence type="ECO:0000256" key="2">
    <source>
        <dbReference type="SAM" id="SignalP"/>
    </source>
</evidence>
<gene>
    <name evidence="4" type="primary">bamB_3</name>
    <name evidence="4" type="ORF">CA85_28500</name>
</gene>
<evidence type="ECO:0000313" key="4">
    <source>
        <dbReference type="EMBL" id="TWT65991.1"/>
    </source>
</evidence>
<feature type="compositionally biased region" description="Polar residues" evidence="1">
    <location>
        <begin position="213"/>
        <end position="225"/>
    </location>
</feature>
<keyword evidence="2" id="KW-0732">Signal</keyword>
<dbReference type="InterPro" id="IPR002372">
    <property type="entry name" value="PQQ_rpt_dom"/>
</dbReference>
<dbReference type="EMBL" id="SJPK01000006">
    <property type="protein sequence ID" value="TWT65991.1"/>
    <property type="molecule type" value="Genomic_DNA"/>
</dbReference>